<evidence type="ECO:0000256" key="1">
    <source>
        <dbReference type="SAM" id="SignalP"/>
    </source>
</evidence>
<feature type="domain" description="AB hydrolase-1" evidence="2">
    <location>
        <begin position="49"/>
        <end position="170"/>
    </location>
</feature>
<comment type="caution">
    <text evidence="3">The sequence shown here is derived from an EMBL/GenBank/DDBJ whole genome shotgun (WGS) entry which is preliminary data.</text>
</comment>
<proteinExistence type="predicted"/>
<dbReference type="Proteomes" id="UP000562352">
    <property type="component" value="Unassembled WGS sequence"/>
</dbReference>
<dbReference type="Pfam" id="PF00561">
    <property type="entry name" value="Abhydrolase_1"/>
    <property type="match status" value="1"/>
</dbReference>
<dbReference type="SUPFAM" id="SSF53474">
    <property type="entry name" value="alpha/beta-Hydrolases"/>
    <property type="match status" value="1"/>
</dbReference>
<dbReference type="InterPro" id="IPR029058">
    <property type="entry name" value="AB_hydrolase_fold"/>
</dbReference>
<sequence>MPRFASVAALTLAVLVSAPACGGRNEPEPELVGAGGVRQSVTCTGTGSPAVVMIHGIGDRANSGNLAEAQRVLSGKHRTCRYDRPGTGRSPDPARAGRTAEDLVSELAAVADHADPAAPVILVAHSFGGYPALLFADRHPDRVAGMVLADTVDPGQGLLAALGVRTWQDVRQGREGLDLEAVEREVAGTGPLGGLPLVVLRRGEGVGEPWLEAQRALAARSSRSRLLVAEGSGHEVPAEDPGAVGDAVAALSGL</sequence>
<dbReference type="Gene3D" id="3.40.50.1820">
    <property type="entry name" value="alpha/beta hydrolase"/>
    <property type="match status" value="1"/>
</dbReference>
<dbReference type="RefSeq" id="WP_184942949.1">
    <property type="nucleotide sequence ID" value="NZ_BAAAWZ010000001.1"/>
</dbReference>
<name>A0A841D7C7_PLAVE</name>
<accession>A0A841D7C7</accession>
<feature type="signal peptide" evidence="1">
    <location>
        <begin position="1"/>
        <end position="22"/>
    </location>
</feature>
<dbReference type="PANTHER" id="PTHR43798:SF33">
    <property type="entry name" value="HYDROLASE, PUTATIVE (AFU_ORTHOLOGUE AFUA_2G14860)-RELATED"/>
    <property type="match status" value="1"/>
</dbReference>
<dbReference type="GO" id="GO:0016020">
    <property type="term" value="C:membrane"/>
    <property type="evidence" value="ECO:0007669"/>
    <property type="project" value="TreeGrafter"/>
</dbReference>
<keyword evidence="1" id="KW-0732">Signal</keyword>
<reference evidence="3 4" key="1">
    <citation type="submission" date="2020-08" db="EMBL/GenBank/DDBJ databases">
        <title>Genomic Encyclopedia of Type Strains, Phase III (KMG-III): the genomes of soil and plant-associated and newly described type strains.</title>
        <authorList>
            <person name="Whitman W."/>
        </authorList>
    </citation>
    <scope>NUCLEOTIDE SEQUENCE [LARGE SCALE GENOMIC DNA]</scope>
    <source>
        <strain evidence="3 4">CECT 3303</strain>
    </source>
</reference>
<feature type="chain" id="PRO_5039533154" evidence="1">
    <location>
        <begin position="23"/>
        <end position="254"/>
    </location>
</feature>
<dbReference type="EMBL" id="JACHJJ010000011">
    <property type="protein sequence ID" value="MBB5964248.1"/>
    <property type="molecule type" value="Genomic_DNA"/>
</dbReference>
<dbReference type="InterPro" id="IPR000073">
    <property type="entry name" value="AB_hydrolase_1"/>
</dbReference>
<keyword evidence="4" id="KW-1185">Reference proteome</keyword>
<dbReference type="GO" id="GO:0003824">
    <property type="term" value="F:catalytic activity"/>
    <property type="evidence" value="ECO:0007669"/>
    <property type="project" value="UniProtKB-ARBA"/>
</dbReference>
<evidence type="ECO:0000259" key="2">
    <source>
        <dbReference type="Pfam" id="PF00561"/>
    </source>
</evidence>
<dbReference type="AlphaFoldDB" id="A0A841D7C7"/>
<dbReference type="PRINTS" id="PR00111">
    <property type="entry name" value="ABHYDROLASE"/>
</dbReference>
<dbReference type="InterPro" id="IPR050266">
    <property type="entry name" value="AB_hydrolase_sf"/>
</dbReference>
<evidence type="ECO:0000313" key="3">
    <source>
        <dbReference type="EMBL" id="MBB5964248.1"/>
    </source>
</evidence>
<organism evidence="3 4">
    <name type="scientific">Planomonospora venezuelensis</name>
    <dbReference type="NCBI Taxonomy" id="1999"/>
    <lineage>
        <taxon>Bacteria</taxon>
        <taxon>Bacillati</taxon>
        <taxon>Actinomycetota</taxon>
        <taxon>Actinomycetes</taxon>
        <taxon>Streptosporangiales</taxon>
        <taxon>Streptosporangiaceae</taxon>
        <taxon>Planomonospora</taxon>
    </lineage>
</organism>
<gene>
    <name evidence="3" type="ORF">FHS22_003532</name>
</gene>
<dbReference type="PANTHER" id="PTHR43798">
    <property type="entry name" value="MONOACYLGLYCEROL LIPASE"/>
    <property type="match status" value="1"/>
</dbReference>
<protein>
    <submittedName>
        <fullName evidence="3">Pimeloyl-ACP methyl ester carboxylesterase</fullName>
    </submittedName>
</protein>
<evidence type="ECO:0000313" key="4">
    <source>
        <dbReference type="Proteomes" id="UP000562352"/>
    </source>
</evidence>